<proteinExistence type="predicted"/>
<dbReference type="OrthoDB" id="10031860at2759"/>
<name>A0A815FLJ9_ADIRI</name>
<sequence length="120" mass="14241">MFIVMDIRKQSTTCTADLPSSNQCSQTYCKNMQDFYRYLLLLIPVVFLVLSIDVVQCRIASTKSLDRQRASFTNIDYINICMFRKSRLCDFLREMHARSNDSKEEQDLIKRGLKRFYSNW</sequence>
<reference evidence="2" key="1">
    <citation type="submission" date="2021-02" db="EMBL/GenBank/DDBJ databases">
        <authorList>
            <person name="Nowell W R."/>
        </authorList>
    </citation>
    <scope>NUCLEOTIDE SEQUENCE</scope>
</reference>
<feature type="transmembrane region" description="Helical" evidence="1">
    <location>
        <begin position="35"/>
        <end position="55"/>
    </location>
</feature>
<gene>
    <name evidence="2" type="ORF">EDS130_LOCUS31975</name>
</gene>
<comment type="caution">
    <text evidence="2">The sequence shown here is derived from an EMBL/GenBank/DDBJ whole genome shotgun (WGS) entry which is preliminary data.</text>
</comment>
<protein>
    <submittedName>
        <fullName evidence="2">Uncharacterized protein</fullName>
    </submittedName>
</protein>
<organism evidence="2 3">
    <name type="scientific">Adineta ricciae</name>
    <name type="common">Rotifer</name>
    <dbReference type="NCBI Taxonomy" id="249248"/>
    <lineage>
        <taxon>Eukaryota</taxon>
        <taxon>Metazoa</taxon>
        <taxon>Spiralia</taxon>
        <taxon>Gnathifera</taxon>
        <taxon>Rotifera</taxon>
        <taxon>Eurotatoria</taxon>
        <taxon>Bdelloidea</taxon>
        <taxon>Adinetida</taxon>
        <taxon>Adinetidae</taxon>
        <taxon>Adineta</taxon>
    </lineage>
</organism>
<dbReference type="Proteomes" id="UP000663852">
    <property type="component" value="Unassembled WGS sequence"/>
</dbReference>
<accession>A0A815FLJ9</accession>
<keyword evidence="1" id="KW-0812">Transmembrane</keyword>
<dbReference type="AlphaFoldDB" id="A0A815FLJ9"/>
<evidence type="ECO:0000313" key="3">
    <source>
        <dbReference type="Proteomes" id="UP000663852"/>
    </source>
</evidence>
<evidence type="ECO:0000313" key="2">
    <source>
        <dbReference type="EMBL" id="CAF1327071.1"/>
    </source>
</evidence>
<dbReference type="EMBL" id="CAJNOJ010000240">
    <property type="protein sequence ID" value="CAF1327071.1"/>
    <property type="molecule type" value="Genomic_DNA"/>
</dbReference>
<evidence type="ECO:0000256" key="1">
    <source>
        <dbReference type="SAM" id="Phobius"/>
    </source>
</evidence>
<keyword evidence="1" id="KW-1133">Transmembrane helix</keyword>
<keyword evidence="1" id="KW-0472">Membrane</keyword>